<keyword evidence="5 6" id="KW-0472">Membrane</keyword>
<keyword evidence="8" id="KW-1185">Reference proteome</keyword>
<dbReference type="AlphaFoldDB" id="A0AAP3XRK9"/>
<feature type="transmembrane region" description="Helical" evidence="6">
    <location>
        <begin position="254"/>
        <end position="276"/>
    </location>
</feature>
<feature type="transmembrane region" description="Helical" evidence="6">
    <location>
        <begin position="222"/>
        <end position="242"/>
    </location>
</feature>
<comment type="subcellular location">
    <subcellularLocation>
        <location evidence="1">Cell membrane</location>
        <topology evidence="1">Multi-pass membrane protein</topology>
    </subcellularLocation>
</comment>
<evidence type="ECO:0000256" key="2">
    <source>
        <dbReference type="ARBA" id="ARBA00022475"/>
    </source>
</evidence>
<feature type="transmembrane region" description="Helical" evidence="6">
    <location>
        <begin position="38"/>
        <end position="56"/>
    </location>
</feature>
<name>A0AAP3XRK9_9PROT</name>
<organism evidence="7 8">
    <name type="scientific">Marinimicrococcus flavescens</name>
    <dbReference type="NCBI Taxonomy" id="3031815"/>
    <lineage>
        <taxon>Bacteria</taxon>
        <taxon>Pseudomonadati</taxon>
        <taxon>Pseudomonadota</taxon>
        <taxon>Alphaproteobacteria</taxon>
        <taxon>Geminicoccales</taxon>
        <taxon>Geminicoccaceae</taxon>
        <taxon>Marinimicrococcus</taxon>
    </lineage>
</organism>
<evidence type="ECO:0000313" key="7">
    <source>
        <dbReference type="EMBL" id="MDF1586543.1"/>
    </source>
</evidence>
<comment type="caution">
    <text evidence="7">The sequence shown here is derived from an EMBL/GenBank/DDBJ whole genome shotgun (WGS) entry which is preliminary data.</text>
</comment>
<evidence type="ECO:0000256" key="1">
    <source>
        <dbReference type="ARBA" id="ARBA00004651"/>
    </source>
</evidence>
<dbReference type="PANTHER" id="PTHR30213">
    <property type="entry name" value="INNER MEMBRANE PROTEIN YHJD"/>
    <property type="match status" value="1"/>
</dbReference>
<dbReference type="EMBL" id="JARGEQ010000091">
    <property type="protein sequence ID" value="MDF1586543.1"/>
    <property type="molecule type" value="Genomic_DNA"/>
</dbReference>
<keyword evidence="2" id="KW-1003">Cell membrane</keyword>
<sequence length="293" mass="31411">MIQRALASLRGMVGRVPGAPVFLQAFINYVRHESANQAGHVAFSVVLAMFPFVLFLSKAASLLGEPGAAAELIKTLLDYAPPAVAQALGPVVDEVLGEPSRTLLTVGFIGTLWAASSGAQAIRIALNRAYGVKKGLSFWKARIKVMVFTFLGTVATVLAFSSVVVLPYLATLLDQVVDEPVLQGWLWLFVRYGVAFVVLVVLYTVCYHWLPDLPQRWRTVLPGALVGPVLWLAAAALLSWTLRGVGKLTPVYGSFAGTIATLIFLYVSAVTLIFGAEINGVLRGERAGADKAK</sequence>
<dbReference type="PANTHER" id="PTHR30213:SF0">
    <property type="entry name" value="UPF0761 MEMBRANE PROTEIN YIHY"/>
    <property type="match status" value="1"/>
</dbReference>
<dbReference type="InterPro" id="IPR017039">
    <property type="entry name" value="Virul_fac_BrkB"/>
</dbReference>
<evidence type="ECO:0000256" key="6">
    <source>
        <dbReference type="SAM" id="Phobius"/>
    </source>
</evidence>
<dbReference type="Pfam" id="PF03631">
    <property type="entry name" value="Virul_fac_BrkB"/>
    <property type="match status" value="1"/>
</dbReference>
<evidence type="ECO:0000256" key="3">
    <source>
        <dbReference type="ARBA" id="ARBA00022692"/>
    </source>
</evidence>
<accession>A0AAP3XRK9</accession>
<feature type="transmembrane region" description="Helical" evidence="6">
    <location>
        <begin position="103"/>
        <end position="126"/>
    </location>
</feature>
<reference evidence="7 8" key="1">
    <citation type="submission" date="2023-03" db="EMBL/GenBank/DDBJ databases">
        <title>YIM 152171 draft genome.</title>
        <authorList>
            <person name="Yang Z."/>
        </authorList>
    </citation>
    <scope>NUCLEOTIDE SEQUENCE [LARGE SCALE GENOMIC DNA]</scope>
    <source>
        <strain evidence="7 8">YIM 152171</strain>
    </source>
</reference>
<keyword evidence="3 6" id="KW-0812">Transmembrane</keyword>
<keyword evidence="4 6" id="KW-1133">Transmembrane helix</keyword>
<dbReference type="GO" id="GO:0005886">
    <property type="term" value="C:plasma membrane"/>
    <property type="evidence" value="ECO:0007669"/>
    <property type="project" value="UniProtKB-SubCell"/>
</dbReference>
<gene>
    <name evidence="7" type="ORF">PZ740_09115</name>
</gene>
<evidence type="ECO:0000256" key="5">
    <source>
        <dbReference type="ARBA" id="ARBA00023136"/>
    </source>
</evidence>
<protein>
    <submittedName>
        <fullName evidence="7">YihY/virulence factor BrkB family protein</fullName>
    </submittedName>
</protein>
<feature type="transmembrane region" description="Helical" evidence="6">
    <location>
        <begin position="147"/>
        <end position="169"/>
    </location>
</feature>
<proteinExistence type="predicted"/>
<evidence type="ECO:0000313" key="8">
    <source>
        <dbReference type="Proteomes" id="UP001301140"/>
    </source>
</evidence>
<evidence type="ECO:0000256" key="4">
    <source>
        <dbReference type="ARBA" id="ARBA00022989"/>
    </source>
</evidence>
<feature type="transmembrane region" description="Helical" evidence="6">
    <location>
        <begin position="189"/>
        <end position="210"/>
    </location>
</feature>
<dbReference type="NCBIfam" id="TIGR00765">
    <property type="entry name" value="yihY_not_rbn"/>
    <property type="match status" value="1"/>
</dbReference>
<dbReference type="Proteomes" id="UP001301140">
    <property type="component" value="Unassembled WGS sequence"/>
</dbReference>
<dbReference type="PIRSF" id="PIRSF035875">
    <property type="entry name" value="RNase_BN"/>
    <property type="match status" value="1"/>
</dbReference>